<dbReference type="STRING" id="180197.SAMN02982919_02540"/>
<name>A0A1H9PX26_9BURK</name>
<dbReference type="PANTHER" id="PTHR35004">
    <property type="entry name" value="TRANSPOSASE RV3428C-RELATED"/>
    <property type="match status" value="1"/>
</dbReference>
<dbReference type="GO" id="GO:0003676">
    <property type="term" value="F:nucleic acid binding"/>
    <property type="evidence" value="ECO:0007669"/>
    <property type="project" value="InterPro"/>
</dbReference>
<organism evidence="3 4">
    <name type="scientific">Giesbergeria anulus</name>
    <dbReference type="NCBI Taxonomy" id="180197"/>
    <lineage>
        <taxon>Bacteria</taxon>
        <taxon>Pseudomonadati</taxon>
        <taxon>Pseudomonadota</taxon>
        <taxon>Betaproteobacteria</taxon>
        <taxon>Burkholderiales</taxon>
        <taxon>Comamonadaceae</taxon>
        <taxon>Giesbergeria</taxon>
    </lineage>
</organism>
<dbReference type="InterPro" id="IPR036397">
    <property type="entry name" value="RNaseH_sf"/>
</dbReference>
<dbReference type="AlphaFoldDB" id="A0A1H9PX26"/>
<dbReference type="InterPro" id="IPR001584">
    <property type="entry name" value="Integrase_cat-core"/>
</dbReference>
<dbReference type="SUPFAM" id="SSF53098">
    <property type="entry name" value="Ribonuclease H-like"/>
    <property type="match status" value="1"/>
</dbReference>
<feature type="region of interest" description="Disordered" evidence="1">
    <location>
        <begin position="588"/>
        <end position="647"/>
    </location>
</feature>
<dbReference type="RefSeq" id="WP_091458218.1">
    <property type="nucleotide sequence ID" value="NZ_FOGD01000009.1"/>
</dbReference>
<dbReference type="Proteomes" id="UP000199766">
    <property type="component" value="Unassembled WGS sequence"/>
</dbReference>
<evidence type="ECO:0000256" key="1">
    <source>
        <dbReference type="SAM" id="MobiDB-lite"/>
    </source>
</evidence>
<dbReference type="GO" id="GO:0015074">
    <property type="term" value="P:DNA integration"/>
    <property type="evidence" value="ECO:0007669"/>
    <property type="project" value="InterPro"/>
</dbReference>
<proteinExistence type="predicted"/>
<feature type="compositionally biased region" description="Basic and acidic residues" evidence="1">
    <location>
        <begin position="599"/>
        <end position="613"/>
    </location>
</feature>
<dbReference type="PROSITE" id="PS50994">
    <property type="entry name" value="INTEGRASE"/>
    <property type="match status" value="1"/>
</dbReference>
<sequence>MTQHLLKGDKLFDKRSGDVTQLVIDPMPLAGRIKLLDLRQNMDVYVEYEQLRQDIAAGTITVQRTGAPEKASHYRLDPRQQDELAAALDITRRLQEYARSKHTSFRQAYSDLKAEHDKHPEIGHIFPSLATVYRHLNRHRQGLPLLFSNSNKGNRSPRHSEQVESVVTRVVEHHLLQPLSRWSLTGVLKLANQLLHDERLIPVDEQVSKKYVRRILSNLTSDPQLERMDPRTAAAAKSIAKHPIRVSAPLMRVEQDALHLPWRLQTPDGHSTSIHLVHAIDCYTGMPVGWHLVVGSPTVSDSLRCVQSILFSKKERFAALGVDCALDCYGTPSLLVFDNGPETKGERMQKLTHLGIDPKHCKARHAQGKPYIERLNRSLKEALETLPGCTRFDGVDGQRKPEELEDLPMSLEEFEHWIVRWYYEEWANTELKRHVRSIFTETTHLGNTPAQRWRTITQEHEVPLPLPPSIRDWQMTLYERTVRGLSRKTGITYEGYSFQGPPIPYLLKKYGEESIEILVDPEDFRRIYIQDGPDGELVELINHDVDETTPAYSFAQAKKMVQEAAGRTPEEIAQVTAFRRDLFLRSTETSAKASKPSKKSVEESRETARRSKETSALNRARNNPLPTPTAASGADSTNTTLSAGDIPTLPVLDRKTRKTIL</sequence>
<reference evidence="3 4" key="1">
    <citation type="submission" date="2016-10" db="EMBL/GenBank/DDBJ databases">
        <authorList>
            <person name="de Groot N.N."/>
        </authorList>
    </citation>
    <scope>NUCLEOTIDE SEQUENCE [LARGE SCALE GENOMIC DNA]</scope>
    <source>
        <strain evidence="3 4">ATCC 35958</strain>
    </source>
</reference>
<evidence type="ECO:0000313" key="3">
    <source>
        <dbReference type="EMBL" id="SER52329.1"/>
    </source>
</evidence>
<keyword evidence="4" id="KW-1185">Reference proteome</keyword>
<dbReference type="PANTHER" id="PTHR35004:SF7">
    <property type="entry name" value="INTEGRASE PROTEIN"/>
    <property type="match status" value="1"/>
</dbReference>
<dbReference type="InterPro" id="IPR012337">
    <property type="entry name" value="RNaseH-like_sf"/>
</dbReference>
<dbReference type="Gene3D" id="3.30.420.10">
    <property type="entry name" value="Ribonuclease H-like superfamily/Ribonuclease H"/>
    <property type="match status" value="1"/>
</dbReference>
<protein>
    <submittedName>
        <fullName evidence="3">Putative transposase</fullName>
    </submittedName>
</protein>
<dbReference type="EMBL" id="FOGD01000009">
    <property type="protein sequence ID" value="SER52329.1"/>
    <property type="molecule type" value="Genomic_DNA"/>
</dbReference>
<accession>A0A1H9PX26</accession>
<gene>
    <name evidence="3" type="ORF">SAMN02982919_02540</name>
</gene>
<evidence type="ECO:0000313" key="4">
    <source>
        <dbReference type="Proteomes" id="UP000199766"/>
    </source>
</evidence>
<feature type="domain" description="Integrase catalytic" evidence="2">
    <location>
        <begin position="245"/>
        <end position="383"/>
    </location>
</feature>
<dbReference type="OrthoDB" id="8776512at2"/>
<evidence type="ECO:0000259" key="2">
    <source>
        <dbReference type="PROSITE" id="PS50994"/>
    </source>
</evidence>